<dbReference type="SUPFAM" id="SSF81345">
    <property type="entry name" value="ABC transporter involved in vitamin B12 uptake, BtuC"/>
    <property type="match status" value="1"/>
</dbReference>
<protein>
    <submittedName>
        <fullName evidence="8">ABC-type Mn2+/Zn2+ transport system permease subunit</fullName>
    </submittedName>
</protein>
<sequence length="265" mass="27080">MSFLTTAAIELTLLSLLAGVVGPLIVLRGSSFFAVSLSHATFPGGVIAALLGVNVLLGQAVAALFLALLLTFLTRLSKQHTAALTGILLVFGFALGAVLSSLQKGLAVPIEALLIGSLFGVESTDMLAAAAVLCGAVLLLLFFGRQLIFDTFDPAGFRATGFNPLLPALITAMLTAATVVVAIPAVGAILAIAVIVGPAATAQLLASNIRQLPPLATLIALLGSFTGLWLSLTFELAAGGAIGLVLAAEFLIALAARFLLRRRRV</sequence>
<feature type="transmembrane region" description="Helical" evidence="7">
    <location>
        <begin position="212"/>
        <end position="230"/>
    </location>
</feature>
<reference evidence="8" key="1">
    <citation type="submission" date="2020-08" db="EMBL/GenBank/DDBJ databases">
        <title>Sequencing the genomes of 1000 actinobacteria strains.</title>
        <authorList>
            <person name="Klenk H.-P."/>
        </authorList>
    </citation>
    <scope>NUCLEOTIDE SEQUENCE [LARGE SCALE GENOMIC DNA]</scope>
    <source>
        <strain evidence="8">DSM 27064</strain>
    </source>
</reference>
<dbReference type="PANTHER" id="PTHR30477">
    <property type="entry name" value="ABC-TRANSPORTER METAL-BINDING PROTEIN"/>
    <property type="match status" value="1"/>
</dbReference>
<proteinExistence type="inferred from homology"/>
<feature type="transmembrane region" description="Helical" evidence="7">
    <location>
        <begin position="46"/>
        <end position="70"/>
    </location>
</feature>
<evidence type="ECO:0000313" key="8">
    <source>
        <dbReference type="EMBL" id="MBB4072164.1"/>
    </source>
</evidence>
<evidence type="ECO:0000256" key="1">
    <source>
        <dbReference type="ARBA" id="ARBA00004141"/>
    </source>
</evidence>
<keyword evidence="3 6" id="KW-0812">Transmembrane</keyword>
<evidence type="ECO:0000313" key="9">
    <source>
        <dbReference type="Proteomes" id="UP000571183"/>
    </source>
</evidence>
<comment type="caution">
    <text evidence="8">The sequence shown here is derived from an EMBL/GenBank/DDBJ whole genome shotgun (WGS) entry which is preliminary data.</text>
</comment>
<dbReference type="GO" id="GO:0043190">
    <property type="term" value="C:ATP-binding cassette (ABC) transporter complex"/>
    <property type="evidence" value="ECO:0007669"/>
    <property type="project" value="InterPro"/>
</dbReference>
<dbReference type="PANTHER" id="PTHR30477:SF0">
    <property type="entry name" value="METAL TRANSPORT SYSTEM MEMBRANE PROTEIN TM_0125-RELATED"/>
    <property type="match status" value="1"/>
</dbReference>
<dbReference type="EMBL" id="JACIFD010000017">
    <property type="protein sequence ID" value="MBB4072164.1"/>
    <property type="molecule type" value="Genomic_DNA"/>
</dbReference>
<dbReference type="Pfam" id="PF00950">
    <property type="entry name" value="ABC-3"/>
    <property type="match status" value="1"/>
</dbReference>
<comment type="similarity">
    <text evidence="2 6">Belongs to the ABC-3 integral membrane protein family.</text>
</comment>
<comment type="subcellular location">
    <subcellularLocation>
        <location evidence="6">Cell membrane</location>
        <topology evidence="6">Multi-pass membrane protein</topology>
    </subcellularLocation>
    <subcellularLocation>
        <location evidence="1">Membrane</location>
        <topology evidence="1">Multi-pass membrane protein</topology>
    </subcellularLocation>
</comment>
<dbReference type="GO" id="GO:0055085">
    <property type="term" value="P:transmembrane transport"/>
    <property type="evidence" value="ECO:0007669"/>
    <property type="project" value="InterPro"/>
</dbReference>
<keyword evidence="9" id="KW-1185">Reference proteome</keyword>
<feature type="transmembrane region" description="Helical" evidence="7">
    <location>
        <begin position="128"/>
        <end position="148"/>
    </location>
</feature>
<dbReference type="InterPro" id="IPR037294">
    <property type="entry name" value="ABC_BtuC-like"/>
</dbReference>
<organism evidence="8 9">
    <name type="scientific">Canibacter oris</name>
    <dbReference type="NCBI Taxonomy" id="1365628"/>
    <lineage>
        <taxon>Bacteria</taxon>
        <taxon>Bacillati</taxon>
        <taxon>Actinomycetota</taxon>
        <taxon>Actinomycetes</taxon>
        <taxon>Micrococcales</taxon>
        <taxon>Microbacteriaceae</taxon>
        <taxon>Canibacter</taxon>
    </lineage>
</organism>
<dbReference type="RefSeq" id="WP_183305042.1">
    <property type="nucleotide sequence ID" value="NZ_JACIFD010000017.1"/>
</dbReference>
<feature type="transmembrane region" description="Helical" evidence="7">
    <location>
        <begin position="82"/>
        <end position="99"/>
    </location>
</feature>
<dbReference type="Gene3D" id="1.10.3470.10">
    <property type="entry name" value="ABC transporter involved in vitamin B12 uptake, BtuC"/>
    <property type="match status" value="1"/>
</dbReference>
<dbReference type="Proteomes" id="UP000571183">
    <property type="component" value="Unassembled WGS sequence"/>
</dbReference>
<name>A0A840DGJ0_9MICO</name>
<dbReference type="InterPro" id="IPR001626">
    <property type="entry name" value="ABC_TroCD"/>
</dbReference>
<gene>
    <name evidence="8" type="ORF">F5897_001493</name>
</gene>
<feature type="transmembrane region" description="Helical" evidence="7">
    <location>
        <begin position="7"/>
        <end position="26"/>
    </location>
</feature>
<feature type="transmembrane region" description="Helical" evidence="7">
    <location>
        <begin position="236"/>
        <end position="260"/>
    </location>
</feature>
<accession>A0A840DGJ0</accession>
<feature type="transmembrane region" description="Helical" evidence="7">
    <location>
        <begin position="168"/>
        <end position="200"/>
    </location>
</feature>
<evidence type="ECO:0000256" key="7">
    <source>
        <dbReference type="SAM" id="Phobius"/>
    </source>
</evidence>
<evidence type="ECO:0000256" key="4">
    <source>
        <dbReference type="ARBA" id="ARBA00022989"/>
    </source>
</evidence>
<evidence type="ECO:0000256" key="3">
    <source>
        <dbReference type="ARBA" id="ARBA00022692"/>
    </source>
</evidence>
<evidence type="ECO:0000256" key="2">
    <source>
        <dbReference type="ARBA" id="ARBA00008034"/>
    </source>
</evidence>
<evidence type="ECO:0000256" key="5">
    <source>
        <dbReference type="ARBA" id="ARBA00023136"/>
    </source>
</evidence>
<dbReference type="AlphaFoldDB" id="A0A840DGJ0"/>
<evidence type="ECO:0000256" key="6">
    <source>
        <dbReference type="RuleBase" id="RU003943"/>
    </source>
</evidence>
<keyword evidence="4 7" id="KW-1133">Transmembrane helix</keyword>
<keyword evidence="6" id="KW-0813">Transport</keyword>
<keyword evidence="5 7" id="KW-0472">Membrane</keyword>